<name>A0A427YBF2_9TREE</name>
<reference evidence="1 2" key="1">
    <citation type="submission" date="2018-11" db="EMBL/GenBank/DDBJ databases">
        <title>Genome sequence of Apiotrichum porosum DSM 27194.</title>
        <authorList>
            <person name="Aliyu H."/>
            <person name="Gorte O."/>
            <person name="Ochsenreither K."/>
        </authorList>
    </citation>
    <scope>NUCLEOTIDE SEQUENCE [LARGE SCALE GENOMIC DNA]</scope>
    <source>
        <strain evidence="1 2">DSM 27194</strain>
    </source>
</reference>
<dbReference type="AlphaFoldDB" id="A0A427YBF2"/>
<dbReference type="RefSeq" id="XP_028480603.1">
    <property type="nucleotide sequence ID" value="XM_028616746.1"/>
</dbReference>
<sequence>MLFRTCYSDASTDQLLVDVTTTTMPPTLDARFFPHILDSIIHYSKLGSFVLGATSKSMKARIDPIVKDIERCPHHVVVTSDGPEYADGRPVPVRKWGSLQIKTVDFPASPRSSVHRQAMTCLCHLGSLFIWADRARQSVPVCRSCVKVIAPRAVIFFDIREVPANNPVILEPKCIADQCPSIAYTILRGVTEPAPGSRLIPIQPWPTSTAATILVAPSPNTSAAGTGADSVVGETAKTSIVLEAQGRPLLYDILNLAVLKRSYENRISWLPAAWIFVDVEHFNPLWLPAQPSPPNNSANMQRRIADIVRRRALATLGWDHTDWRDYAQTKLFFYDTCPVGWFDDCLNWW</sequence>
<protein>
    <submittedName>
        <fullName evidence="1">Uncharacterized protein</fullName>
    </submittedName>
</protein>
<dbReference type="EMBL" id="RSCE01000001">
    <property type="protein sequence ID" value="RSH88395.1"/>
    <property type="molecule type" value="Genomic_DNA"/>
</dbReference>
<proteinExistence type="predicted"/>
<comment type="caution">
    <text evidence="1">The sequence shown here is derived from an EMBL/GenBank/DDBJ whole genome shotgun (WGS) entry which is preliminary data.</text>
</comment>
<evidence type="ECO:0000313" key="1">
    <source>
        <dbReference type="EMBL" id="RSH88395.1"/>
    </source>
</evidence>
<keyword evidence="2" id="KW-1185">Reference proteome</keyword>
<accession>A0A427YBF2</accession>
<gene>
    <name evidence="1" type="ORF">EHS24_000936</name>
</gene>
<dbReference type="Proteomes" id="UP000279236">
    <property type="component" value="Unassembled WGS sequence"/>
</dbReference>
<organism evidence="1 2">
    <name type="scientific">Apiotrichum porosum</name>
    <dbReference type="NCBI Taxonomy" id="105984"/>
    <lineage>
        <taxon>Eukaryota</taxon>
        <taxon>Fungi</taxon>
        <taxon>Dikarya</taxon>
        <taxon>Basidiomycota</taxon>
        <taxon>Agaricomycotina</taxon>
        <taxon>Tremellomycetes</taxon>
        <taxon>Trichosporonales</taxon>
        <taxon>Trichosporonaceae</taxon>
        <taxon>Apiotrichum</taxon>
    </lineage>
</organism>
<evidence type="ECO:0000313" key="2">
    <source>
        <dbReference type="Proteomes" id="UP000279236"/>
    </source>
</evidence>
<dbReference type="GeneID" id="39585479"/>